<evidence type="ECO:0000259" key="8">
    <source>
        <dbReference type="PROSITE" id="PS50109"/>
    </source>
</evidence>
<keyword evidence="3" id="KW-0547">Nucleotide-binding</keyword>
<dbReference type="InterPro" id="IPR000014">
    <property type="entry name" value="PAS"/>
</dbReference>
<dbReference type="Gene3D" id="3.30.450.20">
    <property type="entry name" value="PAS domain"/>
    <property type="match status" value="1"/>
</dbReference>
<sequence>MAEPPRIRPESLIDAIAAGGPEMFSGLQEAAWIEVIRKMDEVYSGLIHYEIDLEQKNAALEQAQQFIASIIASMSDILVVCDHKGIIQEVNPALLGLTGFRLEDLAGQPLTRLLAPEDVHLLRAGGIVTEHEVRLRAKDGGQTEMVAVNSAPRLDRRRRLPGLVIVGRPVGELRRAYQELHEAHSDLKQAQQQLIQAEKMASVGRLVAGVAHELNNPISFIYGNVHTLSRYAGRLQRYLAALHAGESPEACDALRRSLKIDQLMGDLGSLIDGTLEGAQRVTEIVRNLRRMSFANPTERQPLNLANVARNACQWVLRSAKRAVFLTDDLPDELIIEGLEGPLHQVFVNLVQNALDSMEEVAQPALFLSGRRLQDQVMVSVRDSGPGIHGDALLKVFDPFFTTKSVGKGTGLGLWVSWSIIRDHGGVIEAANSPDGGALFTILLPARANKNAGS</sequence>
<dbReference type="NCBIfam" id="TIGR00229">
    <property type="entry name" value="sensory_box"/>
    <property type="match status" value="1"/>
</dbReference>
<dbReference type="EMBL" id="MLJW01000259">
    <property type="protein sequence ID" value="OIQ91431.1"/>
    <property type="molecule type" value="Genomic_DNA"/>
</dbReference>
<dbReference type="PROSITE" id="PS50113">
    <property type="entry name" value="PAC"/>
    <property type="match status" value="1"/>
</dbReference>
<name>A0A1J5RHF2_9ZZZZ</name>
<dbReference type="SUPFAM" id="SSF47384">
    <property type="entry name" value="Homodimeric domain of signal transducing histidine kinase"/>
    <property type="match status" value="1"/>
</dbReference>
<evidence type="ECO:0000256" key="4">
    <source>
        <dbReference type="ARBA" id="ARBA00022777"/>
    </source>
</evidence>
<dbReference type="InterPro" id="IPR004358">
    <property type="entry name" value="Sig_transdc_His_kin-like_C"/>
</dbReference>
<dbReference type="Gene3D" id="1.10.287.130">
    <property type="match status" value="1"/>
</dbReference>
<dbReference type="SMART" id="SM00387">
    <property type="entry name" value="HATPase_c"/>
    <property type="match status" value="1"/>
</dbReference>
<dbReference type="AlphaFoldDB" id="A0A1J5RHF2"/>
<dbReference type="GO" id="GO:0005524">
    <property type="term" value="F:ATP binding"/>
    <property type="evidence" value="ECO:0007669"/>
    <property type="project" value="UniProtKB-KW"/>
</dbReference>
<dbReference type="PANTHER" id="PTHR43065:SF42">
    <property type="entry name" value="TWO-COMPONENT SENSOR PPRA"/>
    <property type="match status" value="1"/>
</dbReference>
<dbReference type="Pfam" id="PF00989">
    <property type="entry name" value="PAS"/>
    <property type="match status" value="1"/>
</dbReference>
<keyword evidence="2 11" id="KW-0808">Transferase</keyword>
<dbReference type="InterPro" id="IPR035965">
    <property type="entry name" value="PAS-like_dom_sf"/>
</dbReference>
<dbReference type="InterPro" id="IPR003594">
    <property type="entry name" value="HATPase_dom"/>
</dbReference>
<evidence type="ECO:0000256" key="7">
    <source>
        <dbReference type="SAM" id="Coils"/>
    </source>
</evidence>
<evidence type="ECO:0000256" key="5">
    <source>
        <dbReference type="ARBA" id="ARBA00022840"/>
    </source>
</evidence>
<evidence type="ECO:0000256" key="1">
    <source>
        <dbReference type="ARBA" id="ARBA00022553"/>
    </source>
</evidence>
<evidence type="ECO:0000313" key="11">
    <source>
        <dbReference type="EMBL" id="OIQ91431.1"/>
    </source>
</evidence>
<dbReference type="CDD" id="cd00130">
    <property type="entry name" value="PAS"/>
    <property type="match status" value="1"/>
</dbReference>
<dbReference type="CDD" id="cd00082">
    <property type="entry name" value="HisKA"/>
    <property type="match status" value="1"/>
</dbReference>
<organism evidence="11">
    <name type="scientific">mine drainage metagenome</name>
    <dbReference type="NCBI Taxonomy" id="410659"/>
    <lineage>
        <taxon>unclassified sequences</taxon>
        <taxon>metagenomes</taxon>
        <taxon>ecological metagenomes</taxon>
    </lineage>
</organism>
<evidence type="ECO:0000259" key="9">
    <source>
        <dbReference type="PROSITE" id="PS50112"/>
    </source>
</evidence>
<feature type="coiled-coil region" evidence="7">
    <location>
        <begin position="170"/>
        <end position="200"/>
    </location>
</feature>
<keyword evidence="5" id="KW-0067">ATP-binding</keyword>
<accession>A0A1J5RHF2</accession>
<dbReference type="InterPro" id="IPR036890">
    <property type="entry name" value="HATPase_C_sf"/>
</dbReference>
<dbReference type="InterPro" id="IPR013767">
    <property type="entry name" value="PAS_fold"/>
</dbReference>
<comment type="caution">
    <text evidence="11">The sequence shown here is derived from an EMBL/GenBank/DDBJ whole genome shotgun (WGS) entry which is preliminary data.</text>
</comment>
<dbReference type="InterPro" id="IPR005467">
    <property type="entry name" value="His_kinase_dom"/>
</dbReference>
<dbReference type="InterPro" id="IPR003661">
    <property type="entry name" value="HisK_dim/P_dom"/>
</dbReference>
<protein>
    <submittedName>
        <fullName evidence="11">Sensor histidine kinase TmoS</fullName>
        <ecNumber evidence="11">2.7.13.3</ecNumber>
    </submittedName>
</protein>
<evidence type="ECO:0000256" key="3">
    <source>
        <dbReference type="ARBA" id="ARBA00022741"/>
    </source>
</evidence>
<dbReference type="PROSITE" id="PS50112">
    <property type="entry name" value="PAS"/>
    <property type="match status" value="1"/>
</dbReference>
<dbReference type="Pfam" id="PF00512">
    <property type="entry name" value="HisKA"/>
    <property type="match status" value="1"/>
</dbReference>
<dbReference type="SMART" id="SM00388">
    <property type="entry name" value="HisKA"/>
    <property type="match status" value="1"/>
</dbReference>
<dbReference type="PRINTS" id="PR00344">
    <property type="entry name" value="BCTRLSENSOR"/>
</dbReference>
<proteinExistence type="predicted"/>
<dbReference type="GO" id="GO:0000155">
    <property type="term" value="F:phosphorelay sensor kinase activity"/>
    <property type="evidence" value="ECO:0007669"/>
    <property type="project" value="InterPro"/>
</dbReference>
<dbReference type="GO" id="GO:0006355">
    <property type="term" value="P:regulation of DNA-templated transcription"/>
    <property type="evidence" value="ECO:0007669"/>
    <property type="project" value="InterPro"/>
</dbReference>
<gene>
    <name evidence="11" type="primary">tmoS_5</name>
    <name evidence="11" type="ORF">GALL_266360</name>
</gene>
<keyword evidence="1" id="KW-0597">Phosphoprotein</keyword>
<evidence type="ECO:0000259" key="10">
    <source>
        <dbReference type="PROSITE" id="PS50113"/>
    </source>
</evidence>
<feature type="domain" description="PAS" evidence="9">
    <location>
        <begin position="63"/>
        <end position="118"/>
    </location>
</feature>
<keyword evidence="6" id="KW-0902">Two-component regulatory system</keyword>
<keyword evidence="4 11" id="KW-0418">Kinase</keyword>
<dbReference type="SUPFAM" id="SSF55874">
    <property type="entry name" value="ATPase domain of HSP90 chaperone/DNA topoisomerase II/histidine kinase"/>
    <property type="match status" value="1"/>
</dbReference>
<dbReference type="SUPFAM" id="SSF55785">
    <property type="entry name" value="PYP-like sensor domain (PAS domain)"/>
    <property type="match status" value="1"/>
</dbReference>
<evidence type="ECO:0000256" key="2">
    <source>
        <dbReference type="ARBA" id="ARBA00022679"/>
    </source>
</evidence>
<dbReference type="InterPro" id="IPR000700">
    <property type="entry name" value="PAS-assoc_C"/>
</dbReference>
<reference evidence="11" key="1">
    <citation type="submission" date="2016-10" db="EMBL/GenBank/DDBJ databases">
        <title>Sequence of Gallionella enrichment culture.</title>
        <authorList>
            <person name="Poehlein A."/>
            <person name="Muehling M."/>
            <person name="Daniel R."/>
        </authorList>
    </citation>
    <scope>NUCLEOTIDE SEQUENCE</scope>
</reference>
<dbReference type="PROSITE" id="PS50109">
    <property type="entry name" value="HIS_KIN"/>
    <property type="match status" value="1"/>
</dbReference>
<dbReference type="PANTHER" id="PTHR43065">
    <property type="entry name" value="SENSOR HISTIDINE KINASE"/>
    <property type="match status" value="1"/>
</dbReference>
<feature type="domain" description="PAC" evidence="10">
    <location>
        <begin position="129"/>
        <end position="182"/>
    </location>
</feature>
<dbReference type="InterPro" id="IPR036097">
    <property type="entry name" value="HisK_dim/P_sf"/>
</dbReference>
<dbReference type="SMART" id="SM00091">
    <property type="entry name" value="PAS"/>
    <property type="match status" value="1"/>
</dbReference>
<keyword evidence="7" id="KW-0175">Coiled coil</keyword>
<dbReference type="Pfam" id="PF02518">
    <property type="entry name" value="HATPase_c"/>
    <property type="match status" value="1"/>
</dbReference>
<dbReference type="Gene3D" id="3.30.565.10">
    <property type="entry name" value="Histidine kinase-like ATPase, C-terminal domain"/>
    <property type="match status" value="1"/>
</dbReference>
<evidence type="ECO:0000256" key="6">
    <source>
        <dbReference type="ARBA" id="ARBA00023012"/>
    </source>
</evidence>
<dbReference type="EC" id="2.7.13.3" evidence="11"/>
<feature type="domain" description="Histidine kinase" evidence="8">
    <location>
        <begin position="209"/>
        <end position="447"/>
    </location>
</feature>